<dbReference type="Pfam" id="PF00576">
    <property type="entry name" value="Transthyretin"/>
    <property type="match status" value="1"/>
</dbReference>
<organism evidence="10 11">
    <name type="scientific">Saprolegnia parasitica (strain CBS 223.65)</name>
    <dbReference type="NCBI Taxonomy" id="695850"/>
    <lineage>
        <taxon>Eukaryota</taxon>
        <taxon>Sar</taxon>
        <taxon>Stramenopiles</taxon>
        <taxon>Oomycota</taxon>
        <taxon>Saprolegniomycetes</taxon>
        <taxon>Saprolegniales</taxon>
        <taxon>Saprolegniaceae</taxon>
        <taxon>Saprolegnia</taxon>
    </lineage>
</organism>
<dbReference type="InterPro" id="IPR000895">
    <property type="entry name" value="Transthyretin/HIU_hydrolase"/>
</dbReference>
<dbReference type="AlphaFoldDB" id="A0A067CCT0"/>
<dbReference type="InterPro" id="IPR014306">
    <property type="entry name" value="Hydroxyisourate_hydrolase"/>
</dbReference>
<gene>
    <name evidence="10" type="ORF">SPRG_10144</name>
</gene>
<evidence type="ECO:0000256" key="4">
    <source>
        <dbReference type="ARBA" id="ARBA00011881"/>
    </source>
</evidence>
<dbReference type="NCBIfam" id="TIGR02962">
    <property type="entry name" value="hdxy_isourate"/>
    <property type="match status" value="1"/>
</dbReference>
<dbReference type="GO" id="GO:0033971">
    <property type="term" value="F:hydroxyisourate hydrolase activity"/>
    <property type="evidence" value="ECO:0007669"/>
    <property type="project" value="UniProtKB-EC"/>
</dbReference>
<sequence length="128" mass="14004">MNRLEVVAKHVMPATAPVTSHVLDTSRGRPAADMRVELERETAPGVWERIGAGVTNADGRVPGLTTPGQDVGGTCRITFHTQAYFEQNNVAEFFYPSVTIAFRITEVGGHYHVPLLINPFGYSTYRGS</sequence>
<comment type="function">
    <text evidence="2">Catalyzes the hydrolysis of 5-hydroxyisourate (HIU) to 2-oxo-4-hydroxy-4-carboxy-5-ureidoimidazoline (OHCU).</text>
</comment>
<feature type="binding site" evidence="7">
    <location>
        <position position="125"/>
    </location>
    <ligand>
        <name>substrate</name>
    </ligand>
</feature>
<dbReference type="KEGG" id="spar:SPRG_10144"/>
<dbReference type="Gene3D" id="2.60.40.180">
    <property type="entry name" value="Transthyretin/hydroxyisourate hydrolase domain"/>
    <property type="match status" value="1"/>
</dbReference>
<feature type="binding site" evidence="7">
    <location>
        <position position="60"/>
    </location>
    <ligand>
        <name>substrate</name>
    </ligand>
</feature>
<evidence type="ECO:0000259" key="9">
    <source>
        <dbReference type="SMART" id="SM00095"/>
    </source>
</evidence>
<evidence type="ECO:0000313" key="10">
    <source>
        <dbReference type="EMBL" id="KDO24612.1"/>
    </source>
</evidence>
<dbReference type="PROSITE" id="PS00768">
    <property type="entry name" value="TRANSTHYRETIN_1"/>
    <property type="match status" value="1"/>
</dbReference>
<protein>
    <recommendedName>
        <fullName evidence="8">5-hydroxyisourate hydrolase</fullName>
        <shortName evidence="8">HIU hydrolase</shortName>
        <shortName evidence="8">HIUHase</shortName>
        <ecNumber evidence="8">3.5.2.17</ecNumber>
    </recommendedName>
</protein>
<dbReference type="Proteomes" id="UP000030745">
    <property type="component" value="Unassembled WGS sequence"/>
</dbReference>
<dbReference type="VEuPathDB" id="FungiDB:SPRG_10144"/>
<dbReference type="PRINTS" id="PR00189">
    <property type="entry name" value="TRNSTHYRETIN"/>
</dbReference>
<dbReference type="SMART" id="SM00095">
    <property type="entry name" value="TR_THY"/>
    <property type="match status" value="1"/>
</dbReference>
<dbReference type="InterPro" id="IPR036817">
    <property type="entry name" value="Transthyretin/HIU_hydrolase_sf"/>
</dbReference>
<feature type="binding site" evidence="7">
    <location>
        <position position="21"/>
    </location>
    <ligand>
        <name>substrate</name>
    </ligand>
</feature>
<dbReference type="RefSeq" id="XP_012204680.1">
    <property type="nucleotide sequence ID" value="XM_012349290.1"/>
</dbReference>
<evidence type="ECO:0000313" key="11">
    <source>
        <dbReference type="Proteomes" id="UP000030745"/>
    </source>
</evidence>
<accession>A0A067CCT0</accession>
<dbReference type="SUPFAM" id="SSF49472">
    <property type="entry name" value="Transthyretin (synonym: prealbumin)"/>
    <property type="match status" value="1"/>
</dbReference>
<keyword evidence="11" id="KW-1185">Reference proteome</keyword>
<keyword evidence="5 8" id="KW-0659">Purine metabolism</keyword>
<name>A0A067CCT0_SAPPC</name>
<comment type="similarity">
    <text evidence="3 8">Belongs to the transthyretin family. 5-hydroxyisourate hydrolase subfamily.</text>
</comment>
<dbReference type="EC" id="3.5.2.17" evidence="8"/>
<dbReference type="EMBL" id="KK583240">
    <property type="protein sequence ID" value="KDO24612.1"/>
    <property type="molecule type" value="Genomic_DNA"/>
</dbReference>
<dbReference type="PANTHER" id="PTHR10395">
    <property type="entry name" value="URICASE AND TRANSTHYRETIN-RELATED"/>
    <property type="match status" value="1"/>
</dbReference>
<dbReference type="PANTHER" id="PTHR10395:SF7">
    <property type="entry name" value="5-HYDROXYISOURATE HYDROLASE"/>
    <property type="match status" value="1"/>
</dbReference>
<dbReference type="GeneID" id="24132267"/>
<evidence type="ECO:0000256" key="6">
    <source>
        <dbReference type="ARBA" id="ARBA00022801"/>
    </source>
</evidence>
<evidence type="ECO:0000256" key="8">
    <source>
        <dbReference type="RuleBase" id="RU361270"/>
    </source>
</evidence>
<reference evidence="10 11" key="1">
    <citation type="journal article" date="2013" name="PLoS Genet.">
        <title>Distinctive expansion of potential virulence genes in the genome of the oomycete fish pathogen Saprolegnia parasitica.</title>
        <authorList>
            <person name="Jiang R.H."/>
            <person name="de Bruijn I."/>
            <person name="Haas B.J."/>
            <person name="Belmonte R."/>
            <person name="Lobach L."/>
            <person name="Christie J."/>
            <person name="van den Ackerveken G."/>
            <person name="Bottin A."/>
            <person name="Bulone V."/>
            <person name="Diaz-Moreno S.M."/>
            <person name="Dumas B."/>
            <person name="Fan L."/>
            <person name="Gaulin E."/>
            <person name="Govers F."/>
            <person name="Grenville-Briggs L.J."/>
            <person name="Horner N.R."/>
            <person name="Levin J.Z."/>
            <person name="Mammella M."/>
            <person name="Meijer H.J."/>
            <person name="Morris P."/>
            <person name="Nusbaum C."/>
            <person name="Oome S."/>
            <person name="Phillips A.J."/>
            <person name="van Rooyen D."/>
            <person name="Rzeszutek E."/>
            <person name="Saraiva M."/>
            <person name="Secombes C.J."/>
            <person name="Seidl M.F."/>
            <person name="Snel B."/>
            <person name="Stassen J.H."/>
            <person name="Sykes S."/>
            <person name="Tripathy S."/>
            <person name="van den Berg H."/>
            <person name="Vega-Arreguin J.C."/>
            <person name="Wawra S."/>
            <person name="Young S.K."/>
            <person name="Zeng Q."/>
            <person name="Dieguez-Uribeondo J."/>
            <person name="Russ C."/>
            <person name="Tyler B.M."/>
            <person name="van West P."/>
        </authorList>
    </citation>
    <scope>NUCLEOTIDE SEQUENCE [LARGE SCALE GENOMIC DNA]</scope>
    <source>
        <strain evidence="10 11">CBS 223.65</strain>
    </source>
</reference>
<dbReference type="InterPro" id="IPR023416">
    <property type="entry name" value="Transthyretin/HIU_hydrolase_d"/>
</dbReference>
<dbReference type="STRING" id="695850.A0A067CCT0"/>
<dbReference type="OMA" id="CSENQNY"/>
<dbReference type="OrthoDB" id="10265230at2759"/>
<evidence type="ECO:0000256" key="1">
    <source>
        <dbReference type="ARBA" id="ARBA00001043"/>
    </source>
</evidence>
<evidence type="ECO:0000256" key="2">
    <source>
        <dbReference type="ARBA" id="ARBA00002704"/>
    </source>
</evidence>
<dbReference type="InterPro" id="IPR023418">
    <property type="entry name" value="Thyroxine_BS"/>
</dbReference>
<dbReference type="CDD" id="cd05822">
    <property type="entry name" value="TLP_HIUase"/>
    <property type="match status" value="1"/>
</dbReference>
<comment type="subunit">
    <text evidence="4 8">Homotetramer.</text>
</comment>
<evidence type="ECO:0000256" key="3">
    <source>
        <dbReference type="ARBA" id="ARBA00009850"/>
    </source>
</evidence>
<evidence type="ECO:0000256" key="7">
    <source>
        <dbReference type="PIRSR" id="PIRSR600895-51"/>
    </source>
</evidence>
<proteinExistence type="inferred from homology"/>
<evidence type="ECO:0000256" key="5">
    <source>
        <dbReference type="ARBA" id="ARBA00022631"/>
    </source>
</evidence>
<feature type="domain" description="Transthyretin/hydroxyisourate hydrolase" evidence="9">
    <location>
        <begin position="13"/>
        <end position="127"/>
    </location>
</feature>
<dbReference type="GO" id="GO:0006144">
    <property type="term" value="P:purine nucleobase metabolic process"/>
    <property type="evidence" value="ECO:0007669"/>
    <property type="project" value="UniProtKB-KW"/>
</dbReference>
<comment type="catalytic activity">
    <reaction evidence="1 8">
        <text>5-hydroxyisourate + H2O = 5-hydroxy-2-oxo-4-ureido-2,5-dihydro-1H-imidazole-5-carboxylate + H(+)</text>
        <dbReference type="Rhea" id="RHEA:23736"/>
        <dbReference type="ChEBI" id="CHEBI:15377"/>
        <dbReference type="ChEBI" id="CHEBI:15378"/>
        <dbReference type="ChEBI" id="CHEBI:18072"/>
        <dbReference type="ChEBI" id="CHEBI:58639"/>
        <dbReference type="EC" id="3.5.2.17"/>
    </reaction>
</comment>
<keyword evidence="6 8" id="KW-0378">Hydrolase</keyword>